<evidence type="ECO:0000259" key="1">
    <source>
        <dbReference type="Pfam" id="PF03235"/>
    </source>
</evidence>
<dbReference type="EMBL" id="LR797178">
    <property type="protein sequence ID" value="CAB4191711.1"/>
    <property type="molecule type" value="Genomic_DNA"/>
</dbReference>
<protein>
    <recommendedName>
        <fullName evidence="1">GmrSD restriction endonucleases N-terminal domain-containing protein</fullName>
    </recommendedName>
</protein>
<dbReference type="PANTHER" id="PTHR39639:SF1">
    <property type="entry name" value="DUF262 DOMAIN-CONTAINING PROTEIN"/>
    <property type="match status" value="1"/>
</dbReference>
<proteinExistence type="predicted"/>
<sequence length="162" mass="18512">MLKRMSLYASHRPVEVVRFWRDENYLDLNATYQRGDVWGNRRRVNLIRSILLGIPIPSIIINDRDKARWDDGDYSVVVIDGKQRITSILMFLDSELAVPAEWFGETGAGDTITFSRLQMVNQRRFRNSTLAFSEGALPDLASEKEVFDLVNFGGVPQGESDE</sequence>
<reference evidence="2" key="1">
    <citation type="submission" date="2020-05" db="EMBL/GenBank/DDBJ databases">
        <authorList>
            <person name="Chiriac C."/>
            <person name="Salcher M."/>
            <person name="Ghai R."/>
            <person name="Kavagutti S V."/>
        </authorList>
    </citation>
    <scope>NUCLEOTIDE SEQUENCE</scope>
</reference>
<evidence type="ECO:0000313" key="2">
    <source>
        <dbReference type="EMBL" id="CAB4191711.1"/>
    </source>
</evidence>
<organism evidence="2">
    <name type="scientific">uncultured Caudovirales phage</name>
    <dbReference type="NCBI Taxonomy" id="2100421"/>
    <lineage>
        <taxon>Viruses</taxon>
        <taxon>Duplodnaviria</taxon>
        <taxon>Heunggongvirae</taxon>
        <taxon>Uroviricota</taxon>
        <taxon>Caudoviricetes</taxon>
        <taxon>Peduoviridae</taxon>
        <taxon>Maltschvirus</taxon>
        <taxon>Maltschvirus maltsch</taxon>
    </lineage>
</organism>
<feature type="domain" description="GmrSD restriction endonucleases N-terminal" evidence="1">
    <location>
        <begin position="29"/>
        <end position="100"/>
    </location>
</feature>
<dbReference type="Pfam" id="PF03235">
    <property type="entry name" value="GmrSD_N"/>
    <property type="match status" value="1"/>
</dbReference>
<accession>A0A6J5RE02</accession>
<dbReference type="InterPro" id="IPR004919">
    <property type="entry name" value="GmrSD_N"/>
</dbReference>
<name>A0A6J5RE02_9CAUD</name>
<gene>
    <name evidence="2" type="ORF">UFOVP1229_101</name>
</gene>
<dbReference type="PANTHER" id="PTHR39639">
    <property type="entry name" value="CHROMOSOME 16, WHOLE GENOME SHOTGUN SEQUENCE"/>
    <property type="match status" value="1"/>
</dbReference>